<evidence type="ECO:0000256" key="2">
    <source>
        <dbReference type="ARBA" id="ARBA00010077"/>
    </source>
</evidence>
<dbReference type="Proteomes" id="UP000298138">
    <property type="component" value="Unassembled WGS sequence"/>
</dbReference>
<dbReference type="AlphaFoldDB" id="A0A4S2N2M5"/>
<reference evidence="7 8" key="1">
    <citation type="submission" date="2019-04" db="EMBL/GenBank/DDBJ databases">
        <title>Comparative genomics and transcriptomics to analyze fruiting body development in filamentous ascomycetes.</title>
        <authorList>
            <consortium name="DOE Joint Genome Institute"/>
            <person name="Lutkenhaus R."/>
            <person name="Traeger S."/>
            <person name="Breuer J."/>
            <person name="Kuo A."/>
            <person name="Lipzen A."/>
            <person name="Pangilinan J."/>
            <person name="Dilworth D."/>
            <person name="Sandor L."/>
            <person name="Poggeler S."/>
            <person name="Barry K."/>
            <person name="Grigoriev I.V."/>
            <person name="Nowrousian M."/>
        </authorList>
    </citation>
    <scope>NUCLEOTIDE SEQUENCE [LARGE SCALE GENOMIC DNA]</scope>
    <source>
        <strain evidence="7 8">CBS 389.68</strain>
    </source>
</reference>
<evidence type="ECO:0000256" key="1">
    <source>
        <dbReference type="ARBA" id="ARBA00004123"/>
    </source>
</evidence>
<evidence type="ECO:0000256" key="4">
    <source>
        <dbReference type="ARBA" id="ARBA00023242"/>
    </source>
</evidence>
<keyword evidence="3 5" id="KW-0690">Ribosome biogenesis</keyword>
<comment type="subcellular location">
    <subcellularLocation>
        <location evidence="1 5">Nucleus</location>
    </subcellularLocation>
</comment>
<feature type="region of interest" description="Disordered" evidence="6">
    <location>
        <begin position="151"/>
        <end position="196"/>
    </location>
</feature>
<comment type="function">
    <text evidence="5">Involved in ribosomal large subunit assembly.</text>
</comment>
<keyword evidence="4 5" id="KW-0539">Nucleus</keyword>
<gene>
    <name evidence="7" type="ORF">EX30DRAFT_362906</name>
</gene>
<evidence type="ECO:0000256" key="5">
    <source>
        <dbReference type="RuleBase" id="RU364132"/>
    </source>
</evidence>
<proteinExistence type="inferred from homology"/>
<dbReference type="FunCoup" id="A0A4S2N2M5">
    <property type="interactions" value="554"/>
</dbReference>
<dbReference type="InterPro" id="IPR007023">
    <property type="entry name" value="Ribosom_reg"/>
</dbReference>
<dbReference type="GO" id="GO:0005634">
    <property type="term" value="C:nucleus"/>
    <property type="evidence" value="ECO:0007669"/>
    <property type="project" value="UniProtKB-SubCell"/>
</dbReference>
<dbReference type="EMBL" id="ML220114">
    <property type="protein sequence ID" value="TGZ83429.1"/>
    <property type="molecule type" value="Genomic_DNA"/>
</dbReference>
<dbReference type="OrthoDB" id="28455at2759"/>
<organism evidence="7 8">
    <name type="scientific">Ascodesmis nigricans</name>
    <dbReference type="NCBI Taxonomy" id="341454"/>
    <lineage>
        <taxon>Eukaryota</taxon>
        <taxon>Fungi</taxon>
        <taxon>Dikarya</taxon>
        <taxon>Ascomycota</taxon>
        <taxon>Pezizomycotina</taxon>
        <taxon>Pezizomycetes</taxon>
        <taxon>Pezizales</taxon>
        <taxon>Ascodesmidaceae</taxon>
        <taxon>Ascodesmis</taxon>
    </lineage>
</organism>
<dbReference type="STRING" id="341454.A0A4S2N2M5"/>
<feature type="compositionally biased region" description="Basic and acidic residues" evidence="6">
    <location>
        <begin position="151"/>
        <end position="190"/>
    </location>
</feature>
<protein>
    <recommendedName>
        <fullName evidence="5">Ribosome biogenesis regulatory protein</fullName>
    </recommendedName>
</protein>
<dbReference type="Pfam" id="PF04939">
    <property type="entry name" value="RRS1"/>
    <property type="match status" value="1"/>
</dbReference>
<evidence type="ECO:0000313" key="7">
    <source>
        <dbReference type="EMBL" id="TGZ83429.1"/>
    </source>
</evidence>
<dbReference type="GO" id="GO:0042254">
    <property type="term" value="P:ribosome biogenesis"/>
    <property type="evidence" value="ECO:0007669"/>
    <property type="project" value="UniProtKB-KW"/>
</dbReference>
<sequence>MTTSVPEKLSVTVDKPIPLEFDMAHLCCFDNNPLPPDQYSSDLEACLSAAVRDGAQALINQVLTTLPLKSTSDGIYAELPEPVTSLPREKPVPKEREPTKWELFAKKKGIKAKQRDGKLVYDEETGEWVPKWGYKGKNKDVENQWLVEVDEKREAQGKEGDERTLSREERKRRIKLNERQHKKNERRDAAAGKLKR</sequence>
<dbReference type="InParanoid" id="A0A4S2N2M5"/>
<evidence type="ECO:0000313" key="8">
    <source>
        <dbReference type="Proteomes" id="UP000298138"/>
    </source>
</evidence>
<keyword evidence="8" id="KW-1185">Reference proteome</keyword>
<name>A0A4S2N2M5_9PEZI</name>
<evidence type="ECO:0000256" key="3">
    <source>
        <dbReference type="ARBA" id="ARBA00022517"/>
    </source>
</evidence>
<evidence type="ECO:0000256" key="6">
    <source>
        <dbReference type="SAM" id="MobiDB-lite"/>
    </source>
</evidence>
<comment type="similarity">
    <text evidence="2 5">Belongs to the RRS1 family.</text>
</comment>
<accession>A0A4S2N2M5</accession>